<reference evidence="6 7" key="1">
    <citation type="submission" date="2020-01" db="EMBL/GenBank/DDBJ databases">
        <title>Complete genome sequence of Chitinophaga sp. H33E-04 isolated from quinoa roots.</title>
        <authorList>
            <person name="Weon H.-Y."/>
            <person name="Lee S.A."/>
        </authorList>
    </citation>
    <scope>NUCLEOTIDE SEQUENCE [LARGE SCALE GENOMIC DNA]</scope>
    <source>
        <strain evidence="6 7">H33E-04</strain>
    </source>
</reference>
<evidence type="ECO:0000313" key="7">
    <source>
        <dbReference type="Proteomes" id="UP000476411"/>
    </source>
</evidence>
<dbReference type="InterPro" id="IPR002078">
    <property type="entry name" value="Sigma_54_int"/>
</dbReference>
<dbReference type="GO" id="GO:0006355">
    <property type="term" value="P:regulation of DNA-templated transcription"/>
    <property type="evidence" value="ECO:0007669"/>
    <property type="project" value="InterPro"/>
</dbReference>
<evidence type="ECO:0000259" key="5">
    <source>
        <dbReference type="PROSITE" id="PS50045"/>
    </source>
</evidence>
<keyword evidence="1" id="KW-0547">Nucleotide-binding</keyword>
<dbReference type="Pfam" id="PF25601">
    <property type="entry name" value="AAA_lid_14"/>
    <property type="match status" value="1"/>
</dbReference>
<feature type="domain" description="Sigma-54 factor interaction" evidence="5">
    <location>
        <begin position="36"/>
        <end position="265"/>
    </location>
</feature>
<dbReference type="AlphaFoldDB" id="A0A6B9ZBJ2"/>
<dbReference type="PROSITE" id="PS00675">
    <property type="entry name" value="SIGMA54_INTERACT_1"/>
    <property type="match status" value="1"/>
</dbReference>
<dbReference type="InterPro" id="IPR009057">
    <property type="entry name" value="Homeodomain-like_sf"/>
</dbReference>
<dbReference type="SUPFAM" id="SSF46689">
    <property type="entry name" value="Homeodomain-like"/>
    <property type="match status" value="1"/>
</dbReference>
<dbReference type="PANTHER" id="PTHR32071">
    <property type="entry name" value="TRANSCRIPTIONAL REGULATORY PROTEIN"/>
    <property type="match status" value="1"/>
</dbReference>
<keyword evidence="4" id="KW-0804">Transcription</keyword>
<dbReference type="PANTHER" id="PTHR32071:SF123">
    <property type="entry name" value="DNA-BINDING TRANSCRIPTIONAL ACTIVATOR HYFR-RELATED"/>
    <property type="match status" value="1"/>
</dbReference>
<gene>
    <name evidence="6" type="ORF">GWR21_08760</name>
</gene>
<evidence type="ECO:0000256" key="1">
    <source>
        <dbReference type="ARBA" id="ARBA00022741"/>
    </source>
</evidence>
<proteinExistence type="predicted"/>
<dbReference type="GO" id="GO:0005524">
    <property type="term" value="F:ATP binding"/>
    <property type="evidence" value="ECO:0007669"/>
    <property type="project" value="UniProtKB-KW"/>
</dbReference>
<organism evidence="6 7">
    <name type="scientific">Chitinophaga agri</name>
    <dbReference type="NCBI Taxonomy" id="2703787"/>
    <lineage>
        <taxon>Bacteria</taxon>
        <taxon>Pseudomonadati</taxon>
        <taxon>Bacteroidota</taxon>
        <taxon>Chitinophagia</taxon>
        <taxon>Chitinophagales</taxon>
        <taxon>Chitinophagaceae</taxon>
        <taxon>Chitinophaga</taxon>
    </lineage>
</organism>
<dbReference type="Gene3D" id="3.40.50.300">
    <property type="entry name" value="P-loop containing nucleotide triphosphate hydrolases"/>
    <property type="match status" value="1"/>
</dbReference>
<dbReference type="EMBL" id="CP048113">
    <property type="protein sequence ID" value="QHS59680.1"/>
    <property type="molecule type" value="Genomic_DNA"/>
</dbReference>
<dbReference type="Pfam" id="PF00158">
    <property type="entry name" value="Sigma54_activat"/>
    <property type="match status" value="1"/>
</dbReference>
<dbReference type="KEGG" id="chih:GWR21_08760"/>
<dbReference type="InterPro" id="IPR025662">
    <property type="entry name" value="Sigma_54_int_dom_ATP-bd_1"/>
</dbReference>
<dbReference type="SUPFAM" id="SSF52540">
    <property type="entry name" value="P-loop containing nucleoside triphosphate hydrolases"/>
    <property type="match status" value="1"/>
</dbReference>
<evidence type="ECO:0000256" key="3">
    <source>
        <dbReference type="ARBA" id="ARBA00023015"/>
    </source>
</evidence>
<dbReference type="InterPro" id="IPR003593">
    <property type="entry name" value="AAA+_ATPase"/>
</dbReference>
<dbReference type="FunFam" id="3.40.50.300:FF:000006">
    <property type="entry name" value="DNA-binding transcriptional regulator NtrC"/>
    <property type="match status" value="1"/>
</dbReference>
<dbReference type="PROSITE" id="PS00688">
    <property type="entry name" value="SIGMA54_INTERACT_3"/>
    <property type="match status" value="1"/>
</dbReference>
<keyword evidence="7" id="KW-1185">Reference proteome</keyword>
<dbReference type="Gene3D" id="1.10.10.60">
    <property type="entry name" value="Homeodomain-like"/>
    <property type="match status" value="1"/>
</dbReference>
<evidence type="ECO:0000256" key="4">
    <source>
        <dbReference type="ARBA" id="ARBA00023163"/>
    </source>
</evidence>
<dbReference type="Proteomes" id="UP000476411">
    <property type="component" value="Chromosome"/>
</dbReference>
<dbReference type="SMART" id="SM00382">
    <property type="entry name" value="AAA"/>
    <property type="match status" value="1"/>
</dbReference>
<name>A0A6B9ZBJ2_9BACT</name>
<dbReference type="InterPro" id="IPR058031">
    <property type="entry name" value="AAA_lid_NorR"/>
</dbReference>
<evidence type="ECO:0000256" key="2">
    <source>
        <dbReference type="ARBA" id="ARBA00022840"/>
    </source>
</evidence>
<dbReference type="CDD" id="cd00009">
    <property type="entry name" value="AAA"/>
    <property type="match status" value="1"/>
</dbReference>
<keyword evidence="2" id="KW-0067">ATP-binding</keyword>
<sequence length="347" mass="38847">MQYANTQHDHLVRELRYTGLAPVTGRKSASPLKHDIIGDSDAILQVMKLVAQVASSQSSVLLLGETGTGKELIAEAIHRQSERRDRPMIKVNCGALPANLIESELFGHERGSFTGAIERRIGKFEMAQRSTLFLDEIGEMPPELQVKLLRVLQEKEFERIGGKTSISADVRIIAATNRNLENEILAGRFRIDLFYRLNVFPITLPALRERRTDIPALANYFLSRYCAREKKMISHIPPGYLYTLMNYHWPGNIRELENIIARSVLLSGSEDLIECPVFSTLQNNNPPAMSDTIKTITQNEIDHILKALSICNNKIHGPGGAAALLHINASTLLSRMKKLGIKRKFSA</sequence>
<dbReference type="Gene3D" id="1.10.8.60">
    <property type="match status" value="1"/>
</dbReference>
<accession>A0A6B9ZBJ2</accession>
<dbReference type="RefSeq" id="WP_162331375.1">
    <property type="nucleotide sequence ID" value="NZ_CP048113.1"/>
</dbReference>
<dbReference type="InterPro" id="IPR027417">
    <property type="entry name" value="P-loop_NTPase"/>
</dbReference>
<dbReference type="PROSITE" id="PS50045">
    <property type="entry name" value="SIGMA54_INTERACT_4"/>
    <property type="match status" value="1"/>
</dbReference>
<keyword evidence="3" id="KW-0805">Transcription regulation</keyword>
<protein>
    <submittedName>
        <fullName evidence="6">AAA domain-containing protein</fullName>
    </submittedName>
</protein>
<evidence type="ECO:0000313" key="6">
    <source>
        <dbReference type="EMBL" id="QHS59680.1"/>
    </source>
</evidence>
<dbReference type="InterPro" id="IPR025944">
    <property type="entry name" value="Sigma_54_int_dom_CS"/>
</dbReference>